<reference evidence="2 3" key="1">
    <citation type="submission" date="2013-06" db="EMBL/GenBank/DDBJ databases">
        <title>Draft genome sequence of Thauera terpenica.</title>
        <authorList>
            <person name="Liu B."/>
            <person name="Frostegard A.H."/>
            <person name="Shapleigh J.P."/>
        </authorList>
    </citation>
    <scope>NUCLEOTIDE SEQUENCE [LARGE SCALE GENOMIC DNA]</scope>
    <source>
        <strain evidence="2 3">58Eu</strain>
    </source>
</reference>
<feature type="compositionally biased region" description="Polar residues" evidence="1">
    <location>
        <begin position="1"/>
        <end position="11"/>
    </location>
</feature>
<dbReference type="STRING" id="1348657.M622_18595"/>
<proteinExistence type="predicted"/>
<feature type="region of interest" description="Disordered" evidence="1">
    <location>
        <begin position="107"/>
        <end position="156"/>
    </location>
</feature>
<dbReference type="Proteomes" id="UP000015455">
    <property type="component" value="Unassembled WGS sequence"/>
</dbReference>
<name>S9ZII3_9RHOO</name>
<feature type="region of interest" description="Disordered" evidence="1">
    <location>
        <begin position="1"/>
        <end position="36"/>
    </location>
</feature>
<evidence type="ECO:0000256" key="1">
    <source>
        <dbReference type="SAM" id="MobiDB-lite"/>
    </source>
</evidence>
<dbReference type="eggNOG" id="ENOG5033KW8">
    <property type="taxonomic scope" value="Bacteria"/>
</dbReference>
<accession>S9ZII3</accession>
<gene>
    <name evidence="2" type="ORF">M622_18595</name>
</gene>
<evidence type="ECO:0000313" key="2">
    <source>
        <dbReference type="EMBL" id="EPZ14401.1"/>
    </source>
</evidence>
<dbReference type="AlphaFoldDB" id="S9ZII3"/>
<dbReference type="EMBL" id="ATJV01000082">
    <property type="protein sequence ID" value="EPZ14401.1"/>
    <property type="molecule type" value="Genomic_DNA"/>
</dbReference>
<comment type="caution">
    <text evidence="2">The sequence shown here is derived from an EMBL/GenBank/DDBJ whole genome shotgun (WGS) entry which is preliminary data.</text>
</comment>
<evidence type="ECO:0000313" key="3">
    <source>
        <dbReference type="Proteomes" id="UP000015455"/>
    </source>
</evidence>
<sequence>MARQVQNVSRTRNIDIGTDAGQNRDSFNQKRARKMDRKAIAERLRALASDDKKRSKAARLRDVIDDVEAALAAGVPRASVVEELSKHGLEMTLATFETTLKRIRQKRGKAAITAAKSASPPGQPSKPSTAAPVVEAEPEAESSGGGSHNPADLDKIIGSKPDLAALAKLAKRTKK</sequence>
<protein>
    <submittedName>
        <fullName evidence="2">Uncharacterized protein</fullName>
    </submittedName>
</protein>
<organism evidence="2 3">
    <name type="scientific">Thauera terpenica 58Eu</name>
    <dbReference type="NCBI Taxonomy" id="1348657"/>
    <lineage>
        <taxon>Bacteria</taxon>
        <taxon>Pseudomonadati</taxon>
        <taxon>Pseudomonadota</taxon>
        <taxon>Betaproteobacteria</taxon>
        <taxon>Rhodocyclales</taxon>
        <taxon>Zoogloeaceae</taxon>
        <taxon>Thauera</taxon>
    </lineage>
</organism>
<keyword evidence="3" id="KW-1185">Reference proteome</keyword>